<accession>A0AAE1GU45</accession>
<evidence type="ECO:0000256" key="2">
    <source>
        <dbReference type="ARBA" id="ARBA00022692"/>
    </source>
</evidence>
<keyword evidence="2 6" id="KW-0812">Transmembrane</keyword>
<evidence type="ECO:0000256" key="5">
    <source>
        <dbReference type="ARBA" id="ARBA00023136"/>
    </source>
</evidence>
<dbReference type="Gene3D" id="6.10.140.1320">
    <property type="match status" value="1"/>
</dbReference>
<comment type="subcellular location">
    <subcellularLocation>
        <location evidence="1">Mitochondrion membrane</location>
    </subcellularLocation>
</comment>
<reference evidence="8" key="2">
    <citation type="journal article" date="2023" name="BMC Genomics">
        <title>Pest status, molecular evolution, and epigenetic factors derived from the genome assembly of Frankliniella fusca, a thysanopteran phytovirus vector.</title>
        <authorList>
            <person name="Catto M.A."/>
            <person name="Labadie P.E."/>
            <person name="Jacobson A.L."/>
            <person name="Kennedy G.G."/>
            <person name="Srinivasan R."/>
            <person name="Hunt B.G."/>
        </authorList>
    </citation>
    <scope>NUCLEOTIDE SEQUENCE</scope>
    <source>
        <strain evidence="8">PL_HMW_Pooled</strain>
    </source>
</reference>
<evidence type="ECO:0000313" key="8">
    <source>
        <dbReference type="EMBL" id="KAK3908948.1"/>
    </source>
</evidence>
<dbReference type="InterPro" id="IPR050355">
    <property type="entry name" value="RCF1"/>
</dbReference>
<gene>
    <name evidence="8" type="ORF">KUF71_019204</name>
</gene>
<evidence type="ECO:0000256" key="1">
    <source>
        <dbReference type="ARBA" id="ARBA00004325"/>
    </source>
</evidence>
<keyword evidence="3 6" id="KW-1133">Transmembrane helix</keyword>
<feature type="transmembrane region" description="Helical" evidence="6">
    <location>
        <begin position="63"/>
        <end position="86"/>
    </location>
</feature>
<dbReference type="Pfam" id="PF04588">
    <property type="entry name" value="HIG_1_N"/>
    <property type="match status" value="1"/>
</dbReference>
<dbReference type="AlphaFoldDB" id="A0AAE1GU45"/>
<sequence length="105" mass="11506">MVREKPPMTFEEYENKETFVEKYKRRIRESPFLYAGLLGLSGMLVAGGMRYKRLRAAGMSPSIFLINLRVAAQGMVAGALALGLIAQAIKETTPSQQEGKNAPGS</sequence>
<dbReference type="GO" id="GO:0031966">
    <property type="term" value="C:mitochondrial membrane"/>
    <property type="evidence" value="ECO:0007669"/>
    <property type="project" value="UniProtKB-SubCell"/>
</dbReference>
<proteinExistence type="predicted"/>
<keyword evidence="4" id="KW-0496">Mitochondrion</keyword>
<dbReference type="PANTHER" id="PTHR12297">
    <property type="entry name" value="HYPOXIA-INDUCBILE GENE 1 HIG1 -RELATED"/>
    <property type="match status" value="1"/>
</dbReference>
<evidence type="ECO:0000256" key="4">
    <source>
        <dbReference type="ARBA" id="ARBA00023128"/>
    </source>
</evidence>
<dbReference type="InterPro" id="IPR007667">
    <property type="entry name" value="Hypoxia_induced_domain"/>
</dbReference>
<feature type="domain" description="HIG1" evidence="7">
    <location>
        <begin position="4"/>
        <end position="98"/>
    </location>
</feature>
<dbReference type="EMBL" id="JAHWGI010000083">
    <property type="protein sequence ID" value="KAK3908948.1"/>
    <property type="molecule type" value="Genomic_DNA"/>
</dbReference>
<evidence type="ECO:0000259" key="7">
    <source>
        <dbReference type="PROSITE" id="PS51503"/>
    </source>
</evidence>
<feature type="transmembrane region" description="Helical" evidence="6">
    <location>
        <begin position="32"/>
        <end position="51"/>
    </location>
</feature>
<name>A0AAE1GU45_9NEOP</name>
<reference evidence="8" key="1">
    <citation type="submission" date="2021-07" db="EMBL/GenBank/DDBJ databases">
        <authorList>
            <person name="Catto M.A."/>
            <person name="Jacobson A."/>
            <person name="Kennedy G."/>
            <person name="Labadie P."/>
            <person name="Hunt B.G."/>
            <person name="Srinivasan R."/>
        </authorList>
    </citation>
    <scope>NUCLEOTIDE SEQUENCE</scope>
    <source>
        <strain evidence="8">PL_HMW_Pooled</strain>
        <tissue evidence="8">Head</tissue>
    </source>
</reference>
<dbReference type="GO" id="GO:0097250">
    <property type="term" value="P:mitochondrial respirasome assembly"/>
    <property type="evidence" value="ECO:0007669"/>
    <property type="project" value="TreeGrafter"/>
</dbReference>
<dbReference type="Proteomes" id="UP001219518">
    <property type="component" value="Unassembled WGS sequence"/>
</dbReference>
<keyword evidence="5 6" id="KW-0472">Membrane</keyword>
<protein>
    <submittedName>
        <fullName evidence="8">HIG1 domain family member 1B</fullName>
    </submittedName>
</protein>
<dbReference type="PROSITE" id="PS51503">
    <property type="entry name" value="HIG1"/>
    <property type="match status" value="1"/>
</dbReference>
<evidence type="ECO:0000256" key="3">
    <source>
        <dbReference type="ARBA" id="ARBA00022989"/>
    </source>
</evidence>
<keyword evidence="9" id="KW-1185">Reference proteome</keyword>
<comment type="caution">
    <text evidence="8">The sequence shown here is derived from an EMBL/GenBank/DDBJ whole genome shotgun (WGS) entry which is preliminary data.</text>
</comment>
<organism evidence="8 9">
    <name type="scientific">Frankliniella fusca</name>
    <dbReference type="NCBI Taxonomy" id="407009"/>
    <lineage>
        <taxon>Eukaryota</taxon>
        <taxon>Metazoa</taxon>
        <taxon>Ecdysozoa</taxon>
        <taxon>Arthropoda</taxon>
        <taxon>Hexapoda</taxon>
        <taxon>Insecta</taxon>
        <taxon>Pterygota</taxon>
        <taxon>Neoptera</taxon>
        <taxon>Paraneoptera</taxon>
        <taxon>Thysanoptera</taxon>
        <taxon>Terebrantia</taxon>
        <taxon>Thripoidea</taxon>
        <taxon>Thripidae</taxon>
        <taxon>Frankliniella</taxon>
    </lineage>
</organism>
<evidence type="ECO:0000313" key="9">
    <source>
        <dbReference type="Proteomes" id="UP001219518"/>
    </source>
</evidence>
<evidence type="ECO:0000256" key="6">
    <source>
        <dbReference type="SAM" id="Phobius"/>
    </source>
</evidence>
<dbReference type="PANTHER" id="PTHR12297:SF3">
    <property type="entry name" value="HIG1 DOMAIN FAMILY MEMBER 1A"/>
    <property type="match status" value="1"/>
</dbReference>